<name>A0A1F4XXL1_9BACT</name>
<protein>
    <recommendedName>
        <fullName evidence="4">DUF5671 domain-containing protein</fullName>
    </recommendedName>
</protein>
<dbReference type="EMBL" id="MEWZ01000026">
    <property type="protein sequence ID" value="OGC86286.1"/>
    <property type="molecule type" value="Genomic_DNA"/>
</dbReference>
<evidence type="ECO:0000313" key="2">
    <source>
        <dbReference type="EMBL" id="OGC86286.1"/>
    </source>
</evidence>
<organism evidence="2 3">
    <name type="scientific">Candidatus Adlerbacteria bacterium RIFCSPLOWO2_01_FULL_54_21b</name>
    <dbReference type="NCBI Taxonomy" id="1797245"/>
    <lineage>
        <taxon>Bacteria</taxon>
        <taxon>Candidatus Adleribacteriota</taxon>
    </lineage>
</organism>
<dbReference type="Proteomes" id="UP000178585">
    <property type="component" value="Unassembled WGS sequence"/>
</dbReference>
<feature type="transmembrane region" description="Helical" evidence="1">
    <location>
        <begin position="78"/>
        <end position="101"/>
    </location>
</feature>
<feature type="transmembrane region" description="Helical" evidence="1">
    <location>
        <begin position="6"/>
        <end position="25"/>
    </location>
</feature>
<proteinExistence type="predicted"/>
<reference evidence="2 3" key="1">
    <citation type="journal article" date="2016" name="Nat. Commun.">
        <title>Thousands of microbial genomes shed light on interconnected biogeochemical processes in an aquifer system.</title>
        <authorList>
            <person name="Anantharaman K."/>
            <person name="Brown C.T."/>
            <person name="Hug L.A."/>
            <person name="Sharon I."/>
            <person name="Castelle C.J."/>
            <person name="Probst A.J."/>
            <person name="Thomas B.C."/>
            <person name="Singh A."/>
            <person name="Wilkins M.J."/>
            <person name="Karaoz U."/>
            <person name="Brodie E.L."/>
            <person name="Williams K.H."/>
            <person name="Hubbard S.S."/>
            <person name="Banfield J.F."/>
        </authorList>
    </citation>
    <scope>NUCLEOTIDE SEQUENCE [LARGE SCALE GENOMIC DNA]</scope>
</reference>
<feature type="transmembrane region" description="Helical" evidence="1">
    <location>
        <begin position="37"/>
        <end position="58"/>
    </location>
</feature>
<evidence type="ECO:0000313" key="3">
    <source>
        <dbReference type="Proteomes" id="UP000178585"/>
    </source>
</evidence>
<keyword evidence="1" id="KW-0812">Transmembrane</keyword>
<sequence length="106" mass="11478">MSKNPLINALCAAVYIAAVVSFIFYGVPEHSPAFNTILGPMLMLSLFVLSAAVMGYLFVLQPVQLYFEGKRAEGVRLFLQTVGCFAAVTLVILLLGLLLPLPPTDF</sequence>
<evidence type="ECO:0000256" key="1">
    <source>
        <dbReference type="SAM" id="Phobius"/>
    </source>
</evidence>
<evidence type="ECO:0008006" key="4">
    <source>
        <dbReference type="Google" id="ProtNLM"/>
    </source>
</evidence>
<dbReference type="AlphaFoldDB" id="A0A1F4XXL1"/>
<keyword evidence="1" id="KW-0472">Membrane</keyword>
<gene>
    <name evidence="2" type="ORF">A2949_00170</name>
</gene>
<comment type="caution">
    <text evidence="2">The sequence shown here is derived from an EMBL/GenBank/DDBJ whole genome shotgun (WGS) entry which is preliminary data.</text>
</comment>
<accession>A0A1F4XXL1</accession>
<keyword evidence="1" id="KW-1133">Transmembrane helix</keyword>